<dbReference type="EMBL" id="JBGBPQ010000002">
    <property type="protein sequence ID" value="KAL1527954.1"/>
    <property type="molecule type" value="Genomic_DNA"/>
</dbReference>
<organism evidence="1 2">
    <name type="scientific">Prymnesium parvum</name>
    <name type="common">Toxic golden alga</name>
    <dbReference type="NCBI Taxonomy" id="97485"/>
    <lineage>
        <taxon>Eukaryota</taxon>
        <taxon>Haptista</taxon>
        <taxon>Haptophyta</taxon>
        <taxon>Prymnesiophyceae</taxon>
        <taxon>Prymnesiales</taxon>
        <taxon>Prymnesiaceae</taxon>
        <taxon>Prymnesium</taxon>
    </lineage>
</organism>
<dbReference type="CDD" id="cd02440">
    <property type="entry name" value="AdoMet_MTases"/>
    <property type="match status" value="1"/>
</dbReference>
<evidence type="ECO:0008006" key="3">
    <source>
        <dbReference type="Google" id="ProtNLM"/>
    </source>
</evidence>
<protein>
    <recommendedName>
        <fullName evidence="3">Methyltransferase FkbM domain-containing protein</fullName>
    </recommendedName>
</protein>
<dbReference type="InterPro" id="IPR052514">
    <property type="entry name" value="SAM-dependent_MTase"/>
</dbReference>
<dbReference type="InterPro" id="IPR029063">
    <property type="entry name" value="SAM-dependent_MTases_sf"/>
</dbReference>
<name>A0AB34K021_PRYPA</name>
<reference evidence="1 2" key="1">
    <citation type="journal article" date="2024" name="Science">
        <title>Giant polyketide synthase enzymes in the biosynthesis of giant marine polyether toxins.</title>
        <authorList>
            <person name="Fallon T.R."/>
            <person name="Shende V.V."/>
            <person name="Wierzbicki I.H."/>
            <person name="Pendleton A.L."/>
            <person name="Watervoot N.F."/>
            <person name="Auber R.P."/>
            <person name="Gonzalez D.J."/>
            <person name="Wisecaver J.H."/>
            <person name="Moore B.S."/>
        </authorList>
    </citation>
    <scope>NUCLEOTIDE SEQUENCE [LARGE SCALE GENOMIC DNA]</scope>
    <source>
        <strain evidence="1 2">12B1</strain>
    </source>
</reference>
<dbReference type="AlphaFoldDB" id="A0AB34K021"/>
<dbReference type="SUPFAM" id="SSF53335">
    <property type="entry name" value="S-adenosyl-L-methionine-dependent methyltransferases"/>
    <property type="match status" value="1"/>
</dbReference>
<dbReference type="NCBIfam" id="TIGR01444">
    <property type="entry name" value="fkbM_fam"/>
    <property type="match status" value="1"/>
</dbReference>
<gene>
    <name evidence="1" type="ORF">AB1Y20_009325</name>
</gene>
<evidence type="ECO:0000313" key="2">
    <source>
        <dbReference type="Proteomes" id="UP001515480"/>
    </source>
</evidence>
<sequence>MMLAGSATSGTAPSFCGGSSLRNRSYLLPAHFPFPPIRLVMERVAGTCDLYSPHRTFCRDMERGKTFEPEYHVREAIASFLTGCLARSCATIDLGANNGWFTAYMLSLGASVTAVEPMPDLARAARETVDLNCWSNRAQIITGLVDAQPGGGGTADLHKLGFKGWRAYNGKGEGLEAAGLSSIVPILPLDEVFARAGTREFELFKLDADGPEGAWLHRIEELISAGRLSVKSMIIEGHNTSATDLHRLQQVHGYDAYLLDMHIDRRFLNSEGIDTYSSFREDCWYVNLPTRDDGIVKFYSTCQPLPEFLEEMYSIRLMRHVYHFSRNMTVDDWKVGRALTRFKWSSNQYVFTTEKLLEPRFEHSAAKVIPSREKRAQSRLLQHTRHGVRATERVAPENATRWRS</sequence>
<dbReference type="Proteomes" id="UP001515480">
    <property type="component" value="Unassembled WGS sequence"/>
</dbReference>
<evidence type="ECO:0000313" key="1">
    <source>
        <dbReference type="EMBL" id="KAL1527954.1"/>
    </source>
</evidence>
<keyword evidence="2" id="KW-1185">Reference proteome</keyword>
<dbReference type="PANTHER" id="PTHR34203">
    <property type="entry name" value="METHYLTRANSFERASE, FKBM FAMILY PROTEIN"/>
    <property type="match status" value="1"/>
</dbReference>
<dbReference type="InterPro" id="IPR006342">
    <property type="entry name" value="FkbM_mtfrase"/>
</dbReference>
<proteinExistence type="predicted"/>
<dbReference type="PANTHER" id="PTHR34203:SF13">
    <property type="entry name" value="EXPRESSED PROTEIN"/>
    <property type="match status" value="1"/>
</dbReference>
<dbReference type="Gene3D" id="3.40.50.150">
    <property type="entry name" value="Vaccinia Virus protein VP39"/>
    <property type="match status" value="1"/>
</dbReference>
<accession>A0AB34K021</accession>
<comment type="caution">
    <text evidence="1">The sequence shown here is derived from an EMBL/GenBank/DDBJ whole genome shotgun (WGS) entry which is preliminary data.</text>
</comment>